<name>A0A565BSI8_9BRAS</name>
<sequence>MAYSFLRIKIGNGDDTFFWWDPWTPFGSLIHYLGQDGPSRLGIPLFSTVSELISEDGWSLPAARTENQVELLAFISTIHPLSMSDQPKWLIDGSVQKTFSSKKTWTVIREARHMVSWFSQVWNKARIPKHAFTVWLFVLNRNPTLDRLRRWGCDVEQMCFLCGMENESRNHLFFLCTYSKAVWVATVDRLLSYTPPFDWDDILQWLPTANPDKVFSLALLQGWQACVYEIWLERNRRYHNGITLSPRRIFSKVLSVVRNKAQSLDLQFPYRASLSPCWARPSSFQFQPP</sequence>
<keyword evidence="3" id="KW-1185">Reference proteome</keyword>
<accession>A0A565BSI8</accession>
<gene>
    <name evidence="2" type="ORF">ANE_LOCUS14764</name>
</gene>
<protein>
    <recommendedName>
        <fullName evidence="1">Reverse transcriptase zinc-binding domain-containing protein</fullName>
    </recommendedName>
</protein>
<dbReference type="OrthoDB" id="1108285at2759"/>
<dbReference type="InterPro" id="IPR026960">
    <property type="entry name" value="RVT-Znf"/>
</dbReference>
<dbReference type="AlphaFoldDB" id="A0A565BSI8"/>
<dbReference type="EMBL" id="CABITT030000005">
    <property type="protein sequence ID" value="VVB04320.1"/>
    <property type="molecule type" value="Genomic_DNA"/>
</dbReference>
<evidence type="ECO:0000259" key="1">
    <source>
        <dbReference type="Pfam" id="PF13966"/>
    </source>
</evidence>
<evidence type="ECO:0000313" key="3">
    <source>
        <dbReference type="Proteomes" id="UP000489600"/>
    </source>
</evidence>
<dbReference type="PANTHER" id="PTHR33116">
    <property type="entry name" value="REVERSE TRANSCRIPTASE ZINC-BINDING DOMAIN-CONTAINING PROTEIN-RELATED-RELATED"/>
    <property type="match status" value="1"/>
</dbReference>
<dbReference type="Pfam" id="PF13966">
    <property type="entry name" value="zf-RVT"/>
    <property type="match status" value="1"/>
</dbReference>
<dbReference type="Proteomes" id="UP000489600">
    <property type="component" value="Unassembled WGS sequence"/>
</dbReference>
<dbReference type="PANTHER" id="PTHR33116:SF84">
    <property type="entry name" value="RNA-DIRECTED DNA POLYMERASE"/>
    <property type="match status" value="1"/>
</dbReference>
<evidence type="ECO:0000313" key="2">
    <source>
        <dbReference type="EMBL" id="VVB04320.1"/>
    </source>
</evidence>
<comment type="caution">
    <text evidence="2">The sequence shown here is derived from an EMBL/GenBank/DDBJ whole genome shotgun (WGS) entry which is preliminary data.</text>
</comment>
<organism evidence="2 3">
    <name type="scientific">Arabis nemorensis</name>
    <dbReference type="NCBI Taxonomy" id="586526"/>
    <lineage>
        <taxon>Eukaryota</taxon>
        <taxon>Viridiplantae</taxon>
        <taxon>Streptophyta</taxon>
        <taxon>Embryophyta</taxon>
        <taxon>Tracheophyta</taxon>
        <taxon>Spermatophyta</taxon>
        <taxon>Magnoliopsida</taxon>
        <taxon>eudicotyledons</taxon>
        <taxon>Gunneridae</taxon>
        <taxon>Pentapetalae</taxon>
        <taxon>rosids</taxon>
        <taxon>malvids</taxon>
        <taxon>Brassicales</taxon>
        <taxon>Brassicaceae</taxon>
        <taxon>Arabideae</taxon>
        <taxon>Arabis</taxon>
    </lineage>
</organism>
<feature type="domain" description="Reverse transcriptase zinc-binding" evidence="1">
    <location>
        <begin position="99"/>
        <end position="183"/>
    </location>
</feature>
<proteinExistence type="predicted"/>
<reference evidence="2" key="1">
    <citation type="submission" date="2019-07" db="EMBL/GenBank/DDBJ databases">
        <authorList>
            <person name="Dittberner H."/>
        </authorList>
    </citation>
    <scope>NUCLEOTIDE SEQUENCE [LARGE SCALE GENOMIC DNA]</scope>
</reference>